<feature type="region of interest" description="Disordered" evidence="2">
    <location>
        <begin position="470"/>
        <end position="502"/>
    </location>
</feature>
<protein>
    <recommendedName>
        <fullName evidence="7">Fibronectin type-III domain-containing protein</fullName>
    </recommendedName>
</protein>
<dbReference type="AlphaFoldDB" id="A0A9Q1HN84"/>
<comment type="caution">
    <text evidence="5">The sequence shown here is derived from an EMBL/GenBank/DDBJ whole genome shotgun (WGS) entry which is preliminary data.</text>
</comment>
<keyword evidence="6" id="KW-1185">Reference proteome</keyword>
<accession>A0A9Q1HN84</accession>
<sequence>MLNFCVKYVLIIQTPMRSTRFGSAFVLSLAISLLLSSSLGSCSSLVFSVCWVLNISAHENRPDINVWLDNTELTAIGSQGKFVSLSVTPLDVHELRTEYEGIAQVWNFSIVSDSINVSGTQRTAHLPSSGTAEALKTFRTEEVFPCENGTEYLHQKESFIIALGYSRRFPLRQESGAASALLVAWSGRSLAAHDPPHRVTLYRLEPSGLVPLCNDTAHAPRYLFTGLQGCGSYVACVERARGPSLLCLATLTDPDVPANFRVTAWDSSSLTVGWDYPPSDRLASFLVTVFHTNGSGHVLEERRYRQEPDRRGFTAGPLSPCSRVRLGLQAECRGPGPPAPAPWPSATETLLSGVPPGGAPGLSCRVEALCGASTVMSSTTIPTSTGPGDVLDLRFRQEDSMALWSSSSGAGLALSYWLSERGQPVVQQGRLEGPPLSLKGLRPGALYDLEVVPECPGGAEQGATAVLQFTTEEVPGDAPRNSRARSSGTTSERSAGPTTERLGLQGRLADQNGVVSLLPKEQLQYFTSLNHPNITVTEEVLYWQGRREACWEICLCMHMQTLTSVAHTPSASTPWTPSPACVSRVTMTSAPSSPPQPATVHPHAHTHTHTRTRTHAHACTNADLLTPACTHSHAQALQKSSRTHTRAQVRADMHTHTRTHTCTCKPTYTHTSACAHTDAHTIMPRSKL</sequence>
<evidence type="ECO:0000256" key="2">
    <source>
        <dbReference type="SAM" id="MobiDB-lite"/>
    </source>
</evidence>
<evidence type="ECO:0000313" key="6">
    <source>
        <dbReference type="Proteomes" id="UP001152803"/>
    </source>
</evidence>
<organism evidence="5 6">
    <name type="scientific">Conger conger</name>
    <name type="common">Conger eel</name>
    <name type="synonym">Muraena conger</name>
    <dbReference type="NCBI Taxonomy" id="82655"/>
    <lineage>
        <taxon>Eukaryota</taxon>
        <taxon>Metazoa</taxon>
        <taxon>Chordata</taxon>
        <taxon>Craniata</taxon>
        <taxon>Vertebrata</taxon>
        <taxon>Euteleostomi</taxon>
        <taxon>Actinopterygii</taxon>
        <taxon>Neopterygii</taxon>
        <taxon>Teleostei</taxon>
        <taxon>Anguilliformes</taxon>
        <taxon>Congridae</taxon>
        <taxon>Conger</taxon>
    </lineage>
</organism>
<dbReference type="InterPro" id="IPR036116">
    <property type="entry name" value="FN3_sf"/>
</dbReference>
<evidence type="ECO:0000259" key="4">
    <source>
        <dbReference type="PROSITE" id="PS50966"/>
    </source>
</evidence>
<dbReference type="OrthoDB" id="9987373at2759"/>
<dbReference type="InterPro" id="IPR003961">
    <property type="entry name" value="FN3_dom"/>
</dbReference>
<dbReference type="SUPFAM" id="SSF49265">
    <property type="entry name" value="Fibronectin type III"/>
    <property type="match status" value="1"/>
</dbReference>
<keyword evidence="1" id="KW-0863">Zinc-finger</keyword>
<keyword evidence="1" id="KW-0479">Metal-binding</keyword>
<feature type="region of interest" description="Disordered" evidence="2">
    <location>
        <begin position="585"/>
        <end position="609"/>
    </location>
</feature>
<dbReference type="PROSITE" id="PS50853">
    <property type="entry name" value="FN3"/>
    <property type="match status" value="1"/>
</dbReference>
<name>A0A9Q1HN84_CONCO</name>
<feature type="domain" description="Fibronectin type-III" evidence="3">
    <location>
        <begin position="256"/>
        <end position="352"/>
    </location>
</feature>
<dbReference type="InterPro" id="IPR007527">
    <property type="entry name" value="Znf_SWIM"/>
</dbReference>
<reference evidence="5" key="1">
    <citation type="journal article" date="2023" name="Science">
        <title>Genome structures resolve the early diversification of teleost fishes.</title>
        <authorList>
            <person name="Parey E."/>
            <person name="Louis A."/>
            <person name="Montfort J."/>
            <person name="Bouchez O."/>
            <person name="Roques C."/>
            <person name="Iampietro C."/>
            <person name="Lluch J."/>
            <person name="Castinel A."/>
            <person name="Donnadieu C."/>
            <person name="Desvignes T."/>
            <person name="Floi Bucao C."/>
            <person name="Jouanno E."/>
            <person name="Wen M."/>
            <person name="Mejri S."/>
            <person name="Dirks R."/>
            <person name="Jansen H."/>
            <person name="Henkel C."/>
            <person name="Chen W.J."/>
            <person name="Zahm M."/>
            <person name="Cabau C."/>
            <person name="Klopp C."/>
            <person name="Thompson A.W."/>
            <person name="Robinson-Rechavi M."/>
            <person name="Braasch I."/>
            <person name="Lecointre G."/>
            <person name="Bobe J."/>
            <person name="Postlethwait J.H."/>
            <person name="Berthelot C."/>
            <person name="Roest Crollius H."/>
            <person name="Guiguen Y."/>
        </authorList>
    </citation>
    <scope>NUCLEOTIDE SEQUENCE</scope>
    <source>
        <strain evidence="5">Concon-B</strain>
    </source>
</reference>
<dbReference type="Proteomes" id="UP001152803">
    <property type="component" value="Unassembled WGS sequence"/>
</dbReference>
<dbReference type="SMART" id="SM00060">
    <property type="entry name" value="FN3"/>
    <property type="match status" value="2"/>
</dbReference>
<feature type="domain" description="SWIM-type" evidence="4">
    <location>
        <begin position="647"/>
        <end position="685"/>
    </location>
</feature>
<feature type="region of interest" description="Disordered" evidence="2">
    <location>
        <begin position="633"/>
        <end position="654"/>
    </location>
</feature>
<evidence type="ECO:0008006" key="7">
    <source>
        <dbReference type="Google" id="ProtNLM"/>
    </source>
</evidence>
<dbReference type="PROSITE" id="PS50966">
    <property type="entry name" value="ZF_SWIM"/>
    <property type="match status" value="1"/>
</dbReference>
<feature type="compositionally biased region" description="Polar residues" evidence="2">
    <location>
        <begin position="484"/>
        <end position="497"/>
    </location>
</feature>
<proteinExistence type="predicted"/>
<dbReference type="EMBL" id="JAFJMO010000019">
    <property type="protein sequence ID" value="KAJ8250036.1"/>
    <property type="molecule type" value="Genomic_DNA"/>
</dbReference>
<keyword evidence="1" id="KW-0862">Zinc</keyword>
<evidence type="ECO:0000256" key="1">
    <source>
        <dbReference type="PROSITE-ProRule" id="PRU00325"/>
    </source>
</evidence>
<gene>
    <name evidence="5" type="ORF">COCON_G00232520</name>
</gene>
<evidence type="ECO:0000313" key="5">
    <source>
        <dbReference type="EMBL" id="KAJ8250036.1"/>
    </source>
</evidence>
<dbReference type="GO" id="GO:0008270">
    <property type="term" value="F:zinc ion binding"/>
    <property type="evidence" value="ECO:0007669"/>
    <property type="project" value="UniProtKB-KW"/>
</dbReference>
<evidence type="ECO:0000259" key="3">
    <source>
        <dbReference type="PROSITE" id="PS50853"/>
    </source>
</evidence>